<sequence>MALPASSSGLFRFVSPRSRPQSTDIVAAASWGVFAGTAGLYLVQVRINRPARISYPPLALLDRGSSHVYKARRLSSRLLCVIFDESSGSADVISFLGIRFPAWLIDDLSNVIFSCCYWIDAWSIRQTKKGKRLVEQGSRRIRKITSDIYSKAHGWKPVDRRLQ</sequence>
<evidence type="ECO:0000313" key="1">
    <source>
        <dbReference type="EMBL" id="ONM26212.1"/>
    </source>
</evidence>
<organism evidence="1">
    <name type="scientific">Zea mays</name>
    <name type="common">Maize</name>
    <dbReference type="NCBI Taxonomy" id="4577"/>
    <lineage>
        <taxon>Eukaryota</taxon>
        <taxon>Viridiplantae</taxon>
        <taxon>Streptophyta</taxon>
        <taxon>Embryophyta</taxon>
        <taxon>Tracheophyta</taxon>
        <taxon>Spermatophyta</taxon>
        <taxon>Magnoliopsida</taxon>
        <taxon>Liliopsida</taxon>
        <taxon>Poales</taxon>
        <taxon>Poaceae</taxon>
        <taxon>PACMAD clade</taxon>
        <taxon>Panicoideae</taxon>
        <taxon>Andropogonodae</taxon>
        <taxon>Andropogoneae</taxon>
        <taxon>Tripsacinae</taxon>
        <taxon>Zea</taxon>
    </lineage>
</organism>
<dbReference type="AlphaFoldDB" id="A0A1D6F4F7"/>
<dbReference type="SMR" id="A0A1D6F4F7"/>
<gene>
    <name evidence="1" type="ORF">ZEAMMB73_Zm00001d007174</name>
</gene>
<dbReference type="InParanoid" id="A0A1D6F4F7"/>
<reference evidence="1" key="1">
    <citation type="submission" date="2015-12" db="EMBL/GenBank/DDBJ databases">
        <title>Update maize B73 reference genome by single molecule sequencing technologies.</title>
        <authorList>
            <consortium name="Maize Genome Sequencing Project"/>
            <person name="Ware D."/>
        </authorList>
    </citation>
    <scope>NUCLEOTIDE SEQUENCE [LARGE SCALE GENOMIC DNA]</scope>
    <source>
        <tissue evidence="1">Seedling</tissue>
    </source>
</reference>
<protein>
    <submittedName>
        <fullName evidence="1">Uncharacterized protein</fullName>
    </submittedName>
</protein>
<dbReference type="EMBL" id="CM007648">
    <property type="protein sequence ID" value="ONM26212.1"/>
    <property type="molecule type" value="Genomic_DNA"/>
</dbReference>
<name>A0A1D6F4F7_MAIZE</name>
<proteinExistence type="predicted"/>
<accession>A0A1D6F4F7</accession>
<dbReference type="IntAct" id="A0A1D6F4F7">
    <property type="interactions" value="3"/>
</dbReference>
<dbReference type="STRING" id="4577.A0A1D6F4F7"/>
<dbReference type="PaxDb" id="4577-GRMZM2G473709_P01"/>